<evidence type="ECO:0000313" key="3">
    <source>
        <dbReference type="EMBL" id="EFX87994.1"/>
    </source>
</evidence>
<evidence type="ECO:0000256" key="2">
    <source>
        <dbReference type="SAM" id="Phobius"/>
    </source>
</evidence>
<dbReference type="KEGG" id="dpx:DAPPUDRAFT_311490"/>
<accession>E9FX20</accession>
<reference evidence="3 4" key="1">
    <citation type="journal article" date="2011" name="Science">
        <title>The ecoresponsive genome of Daphnia pulex.</title>
        <authorList>
            <person name="Colbourne J.K."/>
            <person name="Pfrender M.E."/>
            <person name="Gilbert D."/>
            <person name="Thomas W.K."/>
            <person name="Tucker A."/>
            <person name="Oakley T.H."/>
            <person name="Tokishita S."/>
            <person name="Aerts A."/>
            <person name="Arnold G.J."/>
            <person name="Basu M.K."/>
            <person name="Bauer D.J."/>
            <person name="Caceres C.E."/>
            <person name="Carmel L."/>
            <person name="Casola C."/>
            <person name="Choi J.H."/>
            <person name="Detter J.C."/>
            <person name="Dong Q."/>
            <person name="Dusheyko S."/>
            <person name="Eads B.D."/>
            <person name="Frohlich T."/>
            <person name="Geiler-Samerotte K.A."/>
            <person name="Gerlach D."/>
            <person name="Hatcher P."/>
            <person name="Jogdeo S."/>
            <person name="Krijgsveld J."/>
            <person name="Kriventseva E.V."/>
            <person name="Kultz D."/>
            <person name="Laforsch C."/>
            <person name="Lindquist E."/>
            <person name="Lopez J."/>
            <person name="Manak J.R."/>
            <person name="Muller J."/>
            <person name="Pangilinan J."/>
            <person name="Patwardhan R.P."/>
            <person name="Pitluck S."/>
            <person name="Pritham E.J."/>
            <person name="Rechtsteiner A."/>
            <person name="Rho M."/>
            <person name="Rogozin I.B."/>
            <person name="Sakarya O."/>
            <person name="Salamov A."/>
            <person name="Schaack S."/>
            <person name="Shapiro H."/>
            <person name="Shiga Y."/>
            <person name="Skalitzky C."/>
            <person name="Smith Z."/>
            <person name="Souvorov A."/>
            <person name="Sung W."/>
            <person name="Tang Z."/>
            <person name="Tsuchiya D."/>
            <person name="Tu H."/>
            <person name="Vos H."/>
            <person name="Wang M."/>
            <person name="Wolf Y.I."/>
            <person name="Yamagata H."/>
            <person name="Yamada T."/>
            <person name="Ye Y."/>
            <person name="Shaw J.R."/>
            <person name="Andrews J."/>
            <person name="Crease T.J."/>
            <person name="Tang H."/>
            <person name="Lucas S.M."/>
            <person name="Robertson H.M."/>
            <person name="Bork P."/>
            <person name="Koonin E.V."/>
            <person name="Zdobnov E.M."/>
            <person name="Grigoriev I.V."/>
            <person name="Lynch M."/>
            <person name="Boore J.L."/>
        </authorList>
    </citation>
    <scope>NUCLEOTIDE SEQUENCE [LARGE SCALE GENOMIC DNA]</scope>
</reference>
<feature type="region of interest" description="Disordered" evidence="1">
    <location>
        <begin position="180"/>
        <end position="214"/>
    </location>
</feature>
<keyword evidence="2" id="KW-0472">Membrane</keyword>
<feature type="compositionally biased region" description="Low complexity" evidence="1">
    <location>
        <begin position="186"/>
        <end position="214"/>
    </location>
</feature>
<dbReference type="InParanoid" id="E9FX20"/>
<organism evidence="3 4">
    <name type="scientific">Daphnia pulex</name>
    <name type="common">Water flea</name>
    <dbReference type="NCBI Taxonomy" id="6669"/>
    <lineage>
        <taxon>Eukaryota</taxon>
        <taxon>Metazoa</taxon>
        <taxon>Ecdysozoa</taxon>
        <taxon>Arthropoda</taxon>
        <taxon>Crustacea</taxon>
        <taxon>Branchiopoda</taxon>
        <taxon>Diplostraca</taxon>
        <taxon>Cladocera</taxon>
        <taxon>Anomopoda</taxon>
        <taxon>Daphniidae</taxon>
        <taxon>Daphnia</taxon>
    </lineage>
</organism>
<keyword evidence="4" id="KW-1185">Reference proteome</keyword>
<proteinExistence type="predicted"/>
<keyword evidence="2" id="KW-0812">Transmembrane</keyword>
<feature type="transmembrane region" description="Helical" evidence="2">
    <location>
        <begin position="131"/>
        <end position="153"/>
    </location>
</feature>
<dbReference type="HOGENOM" id="CLU_1290131_0_0_1"/>
<keyword evidence="2" id="KW-1133">Transmembrane helix</keyword>
<sequence>MTQVMILIKIADRSIPVPQKLEILLPFVMMVGSDLKIVQRRRLPSAKLQTNGAKQTAMHRQGNHMMAAYAPLPYSPPLPYAVPPPPSYAPPPYAAQSAPIPLAPLVVPGALEDPSAGGGGGGGGGGMITKFFALPLIVVLPILIPIIVIVVVLGGGGGGGGGGNKNPGLGLPVVPGKNENYEATPYYGDNSYGNDYQDDSSYNNNNNDNKPNQG</sequence>
<evidence type="ECO:0000313" key="4">
    <source>
        <dbReference type="Proteomes" id="UP000000305"/>
    </source>
</evidence>
<dbReference type="AlphaFoldDB" id="E9FX20"/>
<evidence type="ECO:0000256" key="1">
    <source>
        <dbReference type="SAM" id="MobiDB-lite"/>
    </source>
</evidence>
<name>E9FX20_DAPPU</name>
<dbReference type="EMBL" id="GL732526">
    <property type="protein sequence ID" value="EFX87994.1"/>
    <property type="molecule type" value="Genomic_DNA"/>
</dbReference>
<protein>
    <submittedName>
        <fullName evidence="3">Uncharacterized protein</fullName>
    </submittedName>
</protein>
<gene>
    <name evidence="3" type="ORF">DAPPUDRAFT_311490</name>
</gene>
<dbReference type="Proteomes" id="UP000000305">
    <property type="component" value="Unassembled WGS sequence"/>
</dbReference>